<comment type="caution">
    <text evidence="1">The sequence shown here is derived from an EMBL/GenBank/DDBJ whole genome shotgun (WGS) entry which is preliminary data.</text>
</comment>
<evidence type="ECO:0000313" key="2">
    <source>
        <dbReference type="Proteomes" id="UP001152795"/>
    </source>
</evidence>
<dbReference type="OrthoDB" id="20872at2759"/>
<protein>
    <submittedName>
        <fullName evidence="1">Ankyrin repeat domain-containing 29</fullName>
    </submittedName>
</protein>
<keyword evidence="2" id="KW-1185">Reference proteome</keyword>
<dbReference type="PANTHER" id="PTHR22677:SF4">
    <property type="entry name" value="USHER SYNDROME TYPE-1G PROTEIN-LIKE PROTEIN"/>
    <property type="match status" value="1"/>
</dbReference>
<reference evidence="1" key="1">
    <citation type="submission" date="2020-04" db="EMBL/GenBank/DDBJ databases">
        <authorList>
            <person name="Alioto T."/>
            <person name="Alioto T."/>
            <person name="Gomez Garrido J."/>
        </authorList>
    </citation>
    <scope>NUCLEOTIDE SEQUENCE</scope>
    <source>
        <strain evidence="1">A484AB</strain>
    </source>
</reference>
<dbReference type="Pfam" id="PF12796">
    <property type="entry name" value="Ank_2"/>
    <property type="match status" value="1"/>
</dbReference>
<dbReference type="SUPFAM" id="SSF48403">
    <property type="entry name" value="Ankyrin repeat"/>
    <property type="match status" value="1"/>
</dbReference>
<dbReference type="Gene3D" id="1.25.40.20">
    <property type="entry name" value="Ankyrin repeat-containing domain"/>
    <property type="match status" value="1"/>
</dbReference>
<accession>A0A6S7G2Y8</accession>
<dbReference type="Proteomes" id="UP001152795">
    <property type="component" value="Unassembled WGS sequence"/>
</dbReference>
<sequence>TGKTALFFAAQAGHLSVVQELLRNGASVDYSNNMKETATSLFIASQSGYVDVVRELISFKPSLNAPLQ</sequence>
<dbReference type="AlphaFoldDB" id="A0A6S7G2Y8"/>
<dbReference type="PROSITE" id="PS50088">
    <property type="entry name" value="ANK_REPEAT"/>
    <property type="match status" value="1"/>
</dbReference>
<dbReference type="EMBL" id="CACRXK020000965">
    <property type="protein sequence ID" value="CAB3986115.1"/>
    <property type="molecule type" value="Genomic_DNA"/>
</dbReference>
<gene>
    <name evidence="1" type="ORF">PACLA_8A077636</name>
</gene>
<dbReference type="InterPro" id="IPR039323">
    <property type="entry name" value="ANKRD_45/46/60"/>
</dbReference>
<dbReference type="PANTHER" id="PTHR22677">
    <property type="entry name" value="ANKYRIN REPEAT DOMAIN-CONTAINING PROTEIN 60"/>
    <property type="match status" value="1"/>
</dbReference>
<feature type="non-terminal residue" evidence="1">
    <location>
        <position position="68"/>
    </location>
</feature>
<proteinExistence type="predicted"/>
<name>A0A6S7G2Y8_PARCT</name>
<evidence type="ECO:0000313" key="1">
    <source>
        <dbReference type="EMBL" id="CAB3986115.1"/>
    </source>
</evidence>
<dbReference type="PROSITE" id="PS50297">
    <property type="entry name" value="ANK_REP_REGION"/>
    <property type="match status" value="1"/>
</dbReference>
<organism evidence="1 2">
    <name type="scientific">Paramuricea clavata</name>
    <name type="common">Red gorgonian</name>
    <name type="synonym">Violescent sea-whip</name>
    <dbReference type="NCBI Taxonomy" id="317549"/>
    <lineage>
        <taxon>Eukaryota</taxon>
        <taxon>Metazoa</taxon>
        <taxon>Cnidaria</taxon>
        <taxon>Anthozoa</taxon>
        <taxon>Octocorallia</taxon>
        <taxon>Malacalcyonacea</taxon>
        <taxon>Plexauridae</taxon>
        <taxon>Paramuricea</taxon>
    </lineage>
</organism>
<dbReference type="InterPro" id="IPR036770">
    <property type="entry name" value="Ankyrin_rpt-contain_sf"/>
</dbReference>
<dbReference type="InterPro" id="IPR002110">
    <property type="entry name" value="Ankyrin_rpt"/>
</dbReference>
<dbReference type="SMART" id="SM00248">
    <property type="entry name" value="ANK"/>
    <property type="match status" value="2"/>
</dbReference>
<feature type="non-terminal residue" evidence="1">
    <location>
        <position position="1"/>
    </location>
</feature>